<dbReference type="GO" id="GO:0003677">
    <property type="term" value="F:DNA binding"/>
    <property type="evidence" value="ECO:0007669"/>
    <property type="project" value="UniProtKB-KW"/>
</dbReference>
<keyword evidence="4" id="KW-0804">Transcription</keyword>
<dbReference type="SMART" id="SM00422">
    <property type="entry name" value="HTH_MERR"/>
    <property type="match status" value="1"/>
</dbReference>
<keyword evidence="2" id="KW-0805">Transcription regulation</keyword>
<name>A0A1M6IDN5_9FLAO</name>
<dbReference type="Gene3D" id="1.10.1660.10">
    <property type="match status" value="1"/>
</dbReference>
<dbReference type="Proteomes" id="UP000184231">
    <property type="component" value="Unassembled WGS sequence"/>
</dbReference>
<keyword evidence="1" id="KW-0678">Repressor</keyword>
<dbReference type="RefSeq" id="WP_072764845.1">
    <property type="nucleotide sequence ID" value="NZ_FQYX01000017.1"/>
</dbReference>
<dbReference type="InterPro" id="IPR009061">
    <property type="entry name" value="DNA-bd_dom_put_sf"/>
</dbReference>
<dbReference type="OrthoDB" id="9800334at2"/>
<keyword evidence="3" id="KW-0238">DNA-binding</keyword>
<dbReference type="InterPro" id="IPR036724">
    <property type="entry name" value="Cobalamin-bd_sf"/>
</dbReference>
<feature type="domain" description="HTH merR-type" evidence="5">
    <location>
        <begin position="7"/>
        <end position="76"/>
    </location>
</feature>
<dbReference type="GO" id="GO:0003700">
    <property type="term" value="F:DNA-binding transcription factor activity"/>
    <property type="evidence" value="ECO:0007669"/>
    <property type="project" value="InterPro"/>
</dbReference>
<dbReference type="Pfam" id="PF02607">
    <property type="entry name" value="B12-binding_2"/>
    <property type="match status" value="1"/>
</dbReference>
<evidence type="ECO:0000313" key="6">
    <source>
        <dbReference type="EMBL" id="SHJ32545.1"/>
    </source>
</evidence>
<reference evidence="6 7" key="1">
    <citation type="submission" date="2016-11" db="EMBL/GenBank/DDBJ databases">
        <authorList>
            <person name="Jaros S."/>
            <person name="Januszkiewicz K."/>
            <person name="Wedrychowicz H."/>
        </authorList>
    </citation>
    <scope>NUCLEOTIDE SEQUENCE [LARGE SCALE GENOMIC DNA]</scope>
    <source>
        <strain evidence="6 7">CGMCC 1.8863</strain>
    </source>
</reference>
<protein>
    <submittedName>
        <fullName evidence="6">B12 binding domain-containing protein</fullName>
    </submittedName>
</protein>
<evidence type="ECO:0000259" key="5">
    <source>
        <dbReference type="PROSITE" id="PS50937"/>
    </source>
</evidence>
<dbReference type="PANTHER" id="PTHR30204">
    <property type="entry name" value="REDOX-CYCLING DRUG-SENSING TRANSCRIPTIONAL ACTIVATOR SOXR"/>
    <property type="match status" value="1"/>
</dbReference>
<evidence type="ECO:0000256" key="3">
    <source>
        <dbReference type="ARBA" id="ARBA00023125"/>
    </source>
</evidence>
<evidence type="ECO:0000313" key="7">
    <source>
        <dbReference type="Proteomes" id="UP000184231"/>
    </source>
</evidence>
<keyword evidence="7" id="KW-1185">Reference proteome</keyword>
<dbReference type="PANTHER" id="PTHR30204:SF69">
    <property type="entry name" value="MERR-FAMILY TRANSCRIPTIONAL REGULATOR"/>
    <property type="match status" value="1"/>
</dbReference>
<dbReference type="CDD" id="cd01104">
    <property type="entry name" value="HTH_MlrA-CarA"/>
    <property type="match status" value="1"/>
</dbReference>
<dbReference type="Pfam" id="PF13411">
    <property type="entry name" value="MerR_1"/>
    <property type="match status" value="1"/>
</dbReference>
<dbReference type="InterPro" id="IPR036594">
    <property type="entry name" value="Meth_synthase_dom"/>
</dbReference>
<dbReference type="EMBL" id="FQYX01000017">
    <property type="protein sequence ID" value="SHJ32545.1"/>
    <property type="molecule type" value="Genomic_DNA"/>
</dbReference>
<dbReference type="InterPro" id="IPR047057">
    <property type="entry name" value="MerR_fam"/>
</dbReference>
<dbReference type="SUPFAM" id="SSF52242">
    <property type="entry name" value="Cobalamin (vitamin B12)-binding domain"/>
    <property type="match status" value="1"/>
</dbReference>
<accession>A0A1M6IDN5</accession>
<evidence type="ECO:0000256" key="4">
    <source>
        <dbReference type="ARBA" id="ARBA00023163"/>
    </source>
</evidence>
<organism evidence="6 7">
    <name type="scientific">Arenibacter nanhaiticus</name>
    <dbReference type="NCBI Taxonomy" id="558155"/>
    <lineage>
        <taxon>Bacteria</taxon>
        <taxon>Pseudomonadati</taxon>
        <taxon>Bacteroidota</taxon>
        <taxon>Flavobacteriia</taxon>
        <taxon>Flavobacteriales</taxon>
        <taxon>Flavobacteriaceae</taxon>
        <taxon>Arenibacter</taxon>
    </lineage>
</organism>
<dbReference type="InterPro" id="IPR000551">
    <property type="entry name" value="MerR-type_HTH_dom"/>
</dbReference>
<sequence length="307" mass="35814">MNRVKKEFSIRDLENLSGIKAHTIRIWEKRYNLLSPERTSTNIRTYSITSLQKLLNITLLYNNGYKISKIAELSQKEFKDLISTITTSKSKQDHAVASFKLAMMNFDQALFFETLDQVSENRSFKAVFKDVFLPFLNEIGLLWQTDTISPSHEHFITHLIKHVIFVHTEKLHSNTDYTTDKTFVLFLPENEIHELGLLYLNYEINLSGYKTIYLGQSMPLENLVDLNKYFDNLYYISYFTVAPSKDKIDAYLTDFQNFIGKSNKSELWLLGQQTTHLEQAKLPRGIRTFSTINRAIKELNKLETVNL</sequence>
<dbReference type="Gene3D" id="3.40.50.280">
    <property type="entry name" value="Cobalamin-binding domain"/>
    <property type="match status" value="1"/>
</dbReference>
<dbReference type="GO" id="GO:0046872">
    <property type="term" value="F:metal ion binding"/>
    <property type="evidence" value="ECO:0007669"/>
    <property type="project" value="InterPro"/>
</dbReference>
<dbReference type="STRING" id="558155.SAMN04487911_11747"/>
<proteinExistence type="predicted"/>
<dbReference type="AlphaFoldDB" id="A0A1M6IDN5"/>
<dbReference type="Gene3D" id="1.10.1240.10">
    <property type="entry name" value="Methionine synthase domain"/>
    <property type="match status" value="1"/>
</dbReference>
<dbReference type="GO" id="GO:0031419">
    <property type="term" value="F:cobalamin binding"/>
    <property type="evidence" value="ECO:0007669"/>
    <property type="project" value="InterPro"/>
</dbReference>
<dbReference type="SUPFAM" id="SSF46955">
    <property type="entry name" value="Putative DNA-binding domain"/>
    <property type="match status" value="1"/>
</dbReference>
<dbReference type="PROSITE" id="PS50937">
    <property type="entry name" value="HTH_MERR_2"/>
    <property type="match status" value="1"/>
</dbReference>
<evidence type="ECO:0000256" key="1">
    <source>
        <dbReference type="ARBA" id="ARBA00022491"/>
    </source>
</evidence>
<gene>
    <name evidence="6" type="ORF">SAMN04487911_11747</name>
</gene>
<evidence type="ECO:0000256" key="2">
    <source>
        <dbReference type="ARBA" id="ARBA00023015"/>
    </source>
</evidence>
<dbReference type="InterPro" id="IPR003759">
    <property type="entry name" value="Cbl-bd_cap"/>
</dbReference>